<dbReference type="PANTHER" id="PTHR42904">
    <property type="entry name" value="NUDIX HYDROLASE, NUDC SUBFAMILY"/>
    <property type="match status" value="1"/>
</dbReference>
<reference evidence="11" key="1">
    <citation type="journal article" date="2021" name="Front. Microbiol.">
        <title>Comprehensive Comparative Genomics and Phenotyping of Methylobacterium Species.</title>
        <authorList>
            <person name="Alessa O."/>
            <person name="Ogura Y."/>
            <person name="Fujitani Y."/>
            <person name="Takami H."/>
            <person name="Hayashi T."/>
            <person name="Sahin N."/>
            <person name="Tani A."/>
        </authorList>
    </citation>
    <scope>NUCLEOTIDE SEQUENCE</scope>
    <source>
        <strain evidence="11">DSM 17168</strain>
    </source>
</reference>
<evidence type="ECO:0000256" key="2">
    <source>
        <dbReference type="ARBA" id="ARBA00001947"/>
    </source>
</evidence>
<keyword evidence="12" id="KW-1185">Reference proteome</keyword>
<comment type="cofactor">
    <cofactor evidence="1">
        <name>Mg(2+)</name>
        <dbReference type="ChEBI" id="CHEBI:18420"/>
    </cofactor>
</comment>
<accession>A0ABQ4SBV2</accession>
<evidence type="ECO:0000259" key="10">
    <source>
        <dbReference type="PROSITE" id="PS51462"/>
    </source>
</evidence>
<evidence type="ECO:0000256" key="4">
    <source>
        <dbReference type="ARBA" id="ARBA00012381"/>
    </source>
</evidence>
<evidence type="ECO:0000256" key="5">
    <source>
        <dbReference type="ARBA" id="ARBA00022723"/>
    </source>
</evidence>
<evidence type="ECO:0000256" key="1">
    <source>
        <dbReference type="ARBA" id="ARBA00001946"/>
    </source>
</evidence>
<keyword evidence="5" id="KW-0479">Metal-binding</keyword>
<dbReference type="Gene3D" id="3.90.79.20">
    <property type="match status" value="1"/>
</dbReference>
<dbReference type="PANTHER" id="PTHR42904:SF6">
    <property type="entry name" value="NAD-CAPPED RNA HYDROLASE NUDT12"/>
    <property type="match status" value="1"/>
</dbReference>
<dbReference type="EC" id="3.6.1.22" evidence="4"/>
<dbReference type="InterPro" id="IPR015375">
    <property type="entry name" value="NADH_PPase-like_N"/>
</dbReference>
<proteinExistence type="inferred from homology"/>
<evidence type="ECO:0000256" key="9">
    <source>
        <dbReference type="ARBA" id="ARBA00023679"/>
    </source>
</evidence>
<dbReference type="InterPro" id="IPR049734">
    <property type="entry name" value="NudC-like_C"/>
</dbReference>
<name>A0ABQ4SBV2_9HYPH</name>
<sequence length="308" mass="33104">MTAAIDRLGFSRSLLVRHSAERTGPTPQPGDDPASILLLFAGEIPVLRRLPEGASALLAAADAARAPAPDPLLFLGRVAERPVFAAGLPPEAGDLYRDDPAYRVIDLRSVAVEGAVPPVEMGLLATAKSLLFWHARHGFCANCGAKTALSCGGFRRDCGSCGAQHFPRTDPVVIMLVTRGDHCLLGRQSRFPPGVYSCLAGFLEPGETIEDAVRRETLEEAGVRTGAVRYRASQPWPFPSSLMIGCEAEALDADLVLDREELEDARWFHRDEVRLMLERTHPDGLATPPPMAIAHLLVRGFVDGAGSA</sequence>
<organism evidence="11 12">
    <name type="scientific">Methylobacterium isbiliense</name>
    <dbReference type="NCBI Taxonomy" id="315478"/>
    <lineage>
        <taxon>Bacteria</taxon>
        <taxon>Pseudomonadati</taxon>
        <taxon>Pseudomonadota</taxon>
        <taxon>Alphaproteobacteria</taxon>
        <taxon>Hyphomicrobiales</taxon>
        <taxon>Methylobacteriaceae</taxon>
        <taxon>Methylobacterium</taxon>
    </lineage>
</organism>
<comment type="caution">
    <text evidence="11">The sequence shown here is derived from an EMBL/GenBank/DDBJ whole genome shotgun (WGS) entry which is preliminary data.</text>
</comment>
<keyword evidence="7" id="KW-0460">Magnesium</keyword>
<dbReference type="Pfam" id="PF00293">
    <property type="entry name" value="NUDIX"/>
    <property type="match status" value="1"/>
</dbReference>
<keyword evidence="8" id="KW-0520">NAD</keyword>
<evidence type="ECO:0000256" key="7">
    <source>
        <dbReference type="ARBA" id="ARBA00022842"/>
    </source>
</evidence>
<dbReference type="InterPro" id="IPR000086">
    <property type="entry name" value="NUDIX_hydrolase_dom"/>
</dbReference>
<dbReference type="InterPro" id="IPR050241">
    <property type="entry name" value="NAD-cap_RNA_hydrolase_NudC"/>
</dbReference>
<dbReference type="InterPro" id="IPR015376">
    <property type="entry name" value="Znr_NADH_PPase"/>
</dbReference>
<reference evidence="11" key="2">
    <citation type="submission" date="2021-08" db="EMBL/GenBank/DDBJ databases">
        <authorList>
            <person name="Tani A."/>
            <person name="Ola A."/>
            <person name="Ogura Y."/>
            <person name="Katsura K."/>
            <person name="Hayashi T."/>
        </authorList>
    </citation>
    <scope>NUCLEOTIDE SEQUENCE</scope>
    <source>
        <strain evidence="11">DSM 17168</strain>
    </source>
</reference>
<evidence type="ECO:0000256" key="8">
    <source>
        <dbReference type="ARBA" id="ARBA00023027"/>
    </source>
</evidence>
<comment type="catalytic activity">
    <reaction evidence="9">
        <text>a 5'-end NAD(+)-phospho-ribonucleoside in mRNA + H2O = a 5'-end phospho-adenosine-phospho-ribonucleoside in mRNA + beta-nicotinamide D-ribonucleotide + 2 H(+)</text>
        <dbReference type="Rhea" id="RHEA:60876"/>
        <dbReference type="Rhea" id="RHEA-COMP:15698"/>
        <dbReference type="Rhea" id="RHEA-COMP:15719"/>
        <dbReference type="ChEBI" id="CHEBI:14649"/>
        <dbReference type="ChEBI" id="CHEBI:15377"/>
        <dbReference type="ChEBI" id="CHEBI:15378"/>
        <dbReference type="ChEBI" id="CHEBI:144029"/>
        <dbReference type="ChEBI" id="CHEBI:144051"/>
    </reaction>
    <physiologicalReaction direction="left-to-right" evidence="9">
        <dbReference type="Rhea" id="RHEA:60877"/>
    </physiologicalReaction>
</comment>
<dbReference type="Gene3D" id="3.90.79.10">
    <property type="entry name" value="Nucleoside Triphosphate Pyrophosphohydrolase"/>
    <property type="match status" value="1"/>
</dbReference>
<dbReference type="PROSITE" id="PS00893">
    <property type="entry name" value="NUDIX_BOX"/>
    <property type="match status" value="1"/>
</dbReference>
<dbReference type="SUPFAM" id="SSF55811">
    <property type="entry name" value="Nudix"/>
    <property type="match status" value="1"/>
</dbReference>
<dbReference type="Pfam" id="PF09297">
    <property type="entry name" value="Zn_ribbon_NUD"/>
    <property type="match status" value="1"/>
</dbReference>
<evidence type="ECO:0000313" key="12">
    <source>
        <dbReference type="Proteomes" id="UP001055153"/>
    </source>
</evidence>
<dbReference type="NCBIfam" id="NF001299">
    <property type="entry name" value="PRK00241.1"/>
    <property type="match status" value="1"/>
</dbReference>
<gene>
    <name evidence="11" type="primary">nudC_1</name>
    <name evidence="11" type="ORF">GMJLKIPL_1765</name>
</gene>
<comment type="cofactor">
    <cofactor evidence="2">
        <name>Zn(2+)</name>
        <dbReference type="ChEBI" id="CHEBI:29105"/>
    </cofactor>
</comment>
<dbReference type="InterPro" id="IPR015797">
    <property type="entry name" value="NUDIX_hydrolase-like_dom_sf"/>
</dbReference>
<feature type="domain" description="Nudix hydrolase" evidence="10">
    <location>
        <begin position="167"/>
        <end position="292"/>
    </location>
</feature>
<keyword evidence="6" id="KW-0378">Hydrolase</keyword>
<dbReference type="Proteomes" id="UP001055153">
    <property type="component" value="Unassembled WGS sequence"/>
</dbReference>
<dbReference type="InterPro" id="IPR020084">
    <property type="entry name" value="NUDIX_hydrolase_CS"/>
</dbReference>
<dbReference type="PROSITE" id="PS51462">
    <property type="entry name" value="NUDIX"/>
    <property type="match status" value="1"/>
</dbReference>
<evidence type="ECO:0000256" key="6">
    <source>
        <dbReference type="ARBA" id="ARBA00022801"/>
    </source>
</evidence>
<dbReference type="Pfam" id="PF09296">
    <property type="entry name" value="NUDIX-like"/>
    <property type="match status" value="1"/>
</dbReference>
<dbReference type="EMBL" id="BPQQ01000018">
    <property type="protein sequence ID" value="GJD99847.1"/>
    <property type="molecule type" value="Genomic_DNA"/>
</dbReference>
<dbReference type="RefSeq" id="WP_238234726.1">
    <property type="nucleotide sequence ID" value="NZ_BPQQ01000018.1"/>
</dbReference>
<comment type="similarity">
    <text evidence="3">Belongs to the Nudix hydrolase family. NudC subfamily.</text>
</comment>
<evidence type="ECO:0000256" key="3">
    <source>
        <dbReference type="ARBA" id="ARBA00009595"/>
    </source>
</evidence>
<dbReference type="CDD" id="cd03429">
    <property type="entry name" value="NUDIX_NADH_pyrophosphatase_Nudt13"/>
    <property type="match status" value="1"/>
</dbReference>
<protein>
    <recommendedName>
        <fullName evidence="4">NAD(+) diphosphatase</fullName>
        <ecNumber evidence="4">3.6.1.22</ecNumber>
    </recommendedName>
</protein>
<evidence type="ECO:0000313" key="11">
    <source>
        <dbReference type="EMBL" id="GJD99847.1"/>
    </source>
</evidence>